<evidence type="ECO:0008006" key="3">
    <source>
        <dbReference type="Google" id="ProtNLM"/>
    </source>
</evidence>
<keyword evidence="2" id="KW-1185">Reference proteome</keyword>
<gene>
    <name evidence="1" type="ORF">LEP1GSC178_1888</name>
</gene>
<proteinExistence type="predicted"/>
<evidence type="ECO:0000313" key="2">
    <source>
        <dbReference type="Proteomes" id="UP000018720"/>
    </source>
</evidence>
<evidence type="ECO:0000313" key="1">
    <source>
        <dbReference type="EMBL" id="EJZ40614.1"/>
    </source>
</evidence>
<dbReference type="Proteomes" id="UP000018720">
    <property type="component" value="Unassembled WGS sequence"/>
</dbReference>
<reference evidence="1 2" key="1">
    <citation type="submission" date="2012-08" db="EMBL/GenBank/DDBJ databases">
        <authorList>
            <person name="Harkins D.M."/>
            <person name="Durkin A.S."/>
            <person name="Selengut J.D."/>
            <person name="Sanka R."/>
            <person name="DePew J."/>
            <person name="Purushe J."/>
            <person name="Matthias M.A."/>
            <person name="Vinetz J.M."/>
            <person name="Sutton G.G."/>
            <person name="Nelson W.C."/>
            <person name="Fouts D.E."/>
        </authorList>
    </citation>
    <scope>NUCLEOTIDE SEQUENCE [LARGE SCALE GENOMIC DNA]</scope>
    <source>
        <strain evidence="1 2">MMD4847</strain>
    </source>
</reference>
<accession>A0ABP2RBB9</accession>
<dbReference type="EMBL" id="AHOM02000010">
    <property type="protein sequence ID" value="EJZ40614.1"/>
    <property type="molecule type" value="Genomic_DNA"/>
</dbReference>
<comment type="caution">
    <text evidence="1">The sequence shown here is derived from an EMBL/GenBank/DDBJ whole genome shotgun (WGS) entry which is preliminary data.</text>
</comment>
<name>A0ABP2RBB9_9LEPT</name>
<organism evidence="1 2">
    <name type="scientific">Leptospira licerasiae str. MMD4847</name>
    <dbReference type="NCBI Taxonomy" id="1049971"/>
    <lineage>
        <taxon>Bacteria</taxon>
        <taxon>Pseudomonadati</taxon>
        <taxon>Spirochaetota</taxon>
        <taxon>Spirochaetia</taxon>
        <taxon>Leptospirales</taxon>
        <taxon>Leptospiraceae</taxon>
        <taxon>Leptospira</taxon>
    </lineage>
</organism>
<sequence>MFILFRFILLFLENLNRFAAALFVLSLGISPTSIIPGSLYSIALQQEV</sequence>
<protein>
    <recommendedName>
        <fullName evidence="3">DedA family protein</fullName>
    </recommendedName>
</protein>